<evidence type="ECO:0000313" key="2">
    <source>
        <dbReference type="Proteomes" id="UP000785679"/>
    </source>
</evidence>
<proteinExistence type="predicted"/>
<accession>A0A8J8NCH5</accession>
<organism evidence="1 2">
    <name type="scientific">Halteria grandinella</name>
    <dbReference type="NCBI Taxonomy" id="5974"/>
    <lineage>
        <taxon>Eukaryota</taxon>
        <taxon>Sar</taxon>
        <taxon>Alveolata</taxon>
        <taxon>Ciliophora</taxon>
        <taxon>Intramacronucleata</taxon>
        <taxon>Spirotrichea</taxon>
        <taxon>Stichotrichia</taxon>
        <taxon>Sporadotrichida</taxon>
        <taxon>Halteriidae</taxon>
        <taxon>Halteria</taxon>
    </lineage>
</organism>
<dbReference type="EMBL" id="RRYP01023073">
    <property type="protein sequence ID" value="TNV72298.1"/>
    <property type="molecule type" value="Genomic_DNA"/>
</dbReference>
<protein>
    <submittedName>
        <fullName evidence="1">Uncharacterized protein</fullName>
    </submittedName>
</protein>
<keyword evidence="2" id="KW-1185">Reference proteome</keyword>
<reference evidence="1" key="1">
    <citation type="submission" date="2019-06" db="EMBL/GenBank/DDBJ databases">
        <authorList>
            <person name="Zheng W."/>
        </authorList>
    </citation>
    <scope>NUCLEOTIDE SEQUENCE</scope>
    <source>
        <strain evidence="1">QDHG01</strain>
    </source>
</reference>
<dbReference type="AlphaFoldDB" id="A0A8J8NCH5"/>
<comment type="caution">
    <text evidence="1">The sequence shown here is derived from an EMBL/GenBank/DDBJ whole genome shotgun (WGS) entry which is preliminary data.</text>
</comment>
<name>A0A8J8NCH5_HALGN</name>
<sequence>MTLFFISLPFLFLITPHLPSGFLIVKGQLQYVFLTLVGGFKIGENFCIVRILMGHFSIIPINHGESVIQMITNVRGLVENFALYRMTLFSLQRVAKRHRQLRDKFGPILKILNVQFDGLNEFLSQWLPRQTFPPYYFLHLWLTSRRGSSYEFLEKSSLFHYGENLFRSQLCDPRAKGLFDIFRLQRIQRRPS</sequence>
<dbReference type="Proteomes" id="UP000785679">
    <property type="component" value="Unassembled WGS sequence"/>
</dbReference>
<gene>
    <name evidence="1" type="ORF">FGO68_gene208</name>
</gene>
<evidence type="ECO:0000313" key="1">
    <source>
        <dbReference type="EMBL" id="TNV72298.1"/>
    </source>
</evidence>